<organism evidence="2 3">
    <name type="scientific">Mycena pura</name>
    <dbReference type="NCBI Taxonomy" id="153505"/>
    <lineage>
        <taxon>Eukaryota</taxon>
        <taxon>Fungi</taxon>
        <taxon>Dikarya</taxon>
        <taxon>Basidiomycota</taxon>
        <taxon>Agaricomycotina</taxon>
        <taxon>Agaricomycetes</taxon>
        <taxon>Agaricomycetidae</taxon>
        <taxon>Agaricales</taxon>
        <taxon>Marasmiineae</taxon>
        <taxon>Mycenaceae</taxon>
        <taxon>Mycena</taxon>
    </lineage>
</organism>
<evidence type="ECO:0000256" key="1">
    <source>
        <dbReference type="SAM" id="MobiDB-lite"/>
    </source>
</evidence>
<keyword evidence="3" id="KW-1185">Reference proteome</keyword>
<comment type="caution">
    <text evidence="2">The sequence shown here is derived from an EMBL/GenBank/DDBJ whole genome shotgun (WGS) entry which is preliminary data.</text>
</comment>
<accession>A0AAD6UZW7</accession>
<sequence length="266" mass="28324">MITSGGPVFNPVGLTANIEKSPQLNAETYFRLIMICDKPYRSPTTDLQRLIATLPLPQDKVASFRFSQRNCKEIPGSNKPIPSTASFSQPPPCRRLFVFVASAGPPRTIPVPGGPVEATNRPPLALRKPPNPARATRRRMACRIYATGREWIRTNSTRCAAVRSTHSTGPGCASIAMVPTHVLCDACVVRTGWSSGGAVMSECYITRPTSVTESHALLDSGPLSAPEATQDPPPSPGPAPLPSHSSCSTHPSVLEAPGVLPPYSPP</sequence>
<gene>
    <name evidence="2" type="ORF">GGX14DRAFT_405106</name>
</gene>
<feature type="compositionally biased region" description="Pro residues" evidence="1">
    <location>
        <begin position="231"/>
        <end position="241"/>
    </location>
</feature>
<dbReference type="AlphaFoldDB" id="A0AAD6UZW7"/>
<feature type="region of interest" description="Disordered" evidence="1">
    <location>
        <begin position="217"/>
        <end position="266"/>
    </location>
</feature>
<proteinExistence type="predicted"/>
<dbReference type="EMBL" id="JARJCW010000103">
    <property type="protein sequence ID" value="KAJ7193943.1"/>
    <property type="molecule type" value="Genomic_DNA"/>
</dbReference>
<name>A0AAD6UZW7_9AGAR</name>
<dbReference type="Proteomes" id="UP001219525">
    <property type="component" value="Unassembled WGS sequence"/>
</dbReference>
<evidence type="ECO:0000313" key="2">
    <source>
        <dbReference type="EMBL" id="KAJ7193943.1"/>
    </source>
</evidence>
<reference evidence="2" key="1">
    <citation type="submission" date="2023-03" db="EMBL/GenBank/DDBJ databases">
        <title>Massive genome expansion in bonnet fungi (Mycena s.s.) driven by repeated elements and novel gene families across ecological guilds.</title>
        <authorList>
            <consortium name="Lawrence Berkeley National Laboratory"/>
            <person name="Harder C.B."/>
            <person name="Miyauchi S."/>
            <person name="Viragh M."/>
            <person name="Kuo A."/>
            <person name="Thoen E."/>
            <person name="Andreopoulos B."/>
            <person name="Lu D."/>
            <person name="Skrede I."/>
            <person name="Drula E."/>
            <person name="Henrissat B."/>
            <person name="Morin E."/>
            <person name="Kohler A."/>
            <person name="Barry K."/>
            <person name="LaButti K."/>
            <person name="Morin E."/>
            <person name="Salamov A."/>
            <person name="Lipzen A."/>
            <person name="Mereny Z."/>
            <person name="Hegedus B."/>
            <person name="Baldrian P."/>
            <person name="Stursova M."/>
            <person name="Weitz H."/>
            <person name="Taylor A."/>
            <person name="Grigoriev I.V."/>
            <person name="Nagy L.G."/>
            <person name="Martin F."/>
            <person name="Kauserud H."/>
        </authorList>
    </citation>
    <scope>NUCLEOTIDE SEQUENCE</scope>
    <source>
        <strain evidence="2">9144</strain>
    </source>
</reference>
<evidence type="ECO:0000313" key="3">
    <source>
        <dbReference type="Proteomes" id="UP001219525"/>
    </source>
</evidence>
<protein>
    <submittedName>
        <fullName evidence="2">Uncharacterized protein</fullName>
    </submittedName>
</protein>
<feature type="region of interest" description="Disordered" evidence="1">
    <location>
        <begin position="110"/>
        <end position="133"/>
    </location>
</feature>